<dbReference type="AlphaFoldDB" id="A0A2P2M979"/>
<name>A0A2P2M979_RHIMU</name>
<protein>
    <submittedName>
        <fullName evidence="1">Uncharacterized protein MANES_06G085400</fullName>
    </submittedName>
</protein>
<dbReference type="EMBL" id="GGEC01046279">
    <property type="protein sequence ID" value="MBX26763.1"/>
    <property type="molecule type" value="Transcribed_RNA"/>
</dbReference>
<sequence length="30" mass="3399">MLETALEDDLSPEIGFVDVEWFPEGTCQAR</sequence>
<proteinExistence type="predicted"/>
<reference evidence="1" key="1">
    <citation type="submission" date="2018-02" db="EMBL/GenBank/DDBJ databases">
        <title>Rhizophora mucronata_Transcriptome.</title>
        <authorList>
            <person name="Meera S.P."/>
            <person name="Sreeshan A."/>
            <person name="Augustine A."/>
        </authorList>
    </citation>
    <scope>NUCLEOTIDE SEQUENCE</scope>
    <source>
        <tissue evidence="1">Leaf</tissue>
    </source>
</reference>
<organism evidence="1">
    <name type="scientific">Rhizophora mucronata</name>
    <name type="common">Asiatic mangrove</name>
    <dbReference type="NCBI Taxonomy" id="61149"/>
    <lineage>
        <taxon>Eukaryota</taxon>
        <taxon>Viridiplantae</taxon>
        <taxon>Streptophyta</taxon>
        <taxon>Embryophyta</taxon>
        <taxon>Tracheophyta</taxon>
        <taxon>Spermatophyta</taxon>
        <taxon>Magnoliopsida</taxon>
        <taxon>eudicotyledons</taxon>
        <taxon>Gunneridae</taxon>
        <taxon>Pentapetalae</taxon>
        <taxon>rosids</taxon>
        <taxon>fabids</taxon>
        <taxon>Malpighiales</taxon>
        <taxon>Rhizophoraceae</taxon>
        <taxon>Rhizophora</taxon>
    </lineage>
</organism>
<accession>A0A2P2M979</accession>
<evidence type="ECO:0000313" key="1">
    <source>
        <dbReference type="EMBL" id="MBX26763.1"/>
    </source>
</evidence>